<proteinExistence type="predicted"/>
<organism evidence="1 2">
    <name type="scientific">Halobacillus amylolyticus</name>
    <dbReference type="NCBI Taxonomy" id="2932259"/>
    <lineage>
        <taxon>Bacteria</taxon>
        <taxon>Bacillati</taxon>
        <taxon>Bacillota</taxon>
        <taxon>Bacilli</taxon>
        <taxon>Bacillales</taxon>
        <taxon>Bacillaceae</taxon>
        <taxon>Halobacillus</taxon>
    </lineage>
</organism>
<evidence type="ECO:0008006" key="3">
    <source>
        <dbReference type="Google" id="ProtNLM"/>
    </source>
</evidence>
<dbReference type="Proteomes" id="UP000830326">
    <property type="component" value="Chromosome"/>
</dbReference>
<keyword evidence="2" id="KW-1185">Reference proteome</keyword>
<evidence type="ECO:0000313" key="2">
    <source>
        <dbReference type="Proteomes" id="UP000830326"/>
    </source>
</evidence>
<evidence type="ECO:0000313" key="1">
    <source>
        <dbReference type="EMBL" id="UOR12193.1"/>
    </source>
</evidence>
<sequence length="190" mass="21664">MLEQAFTDLLNEFGKDITLNEETETRKAVISSKNVNEDFDDRLIHTDFPIDRGDMIKWNNSDWIVISQVAAKRDFEYKGLIRKANWTIELVVQEGKKEIVGYDALGRPIYETTDPIVEDYPVIVEWETFNIEGTQIRISDSEISIIAVNNEITQKVALADTYTIANKTYTIDNINQLKKGLLVFKASVGA</sequence>
<dbReference type="EMBL" id="CP095075">
    <property type="protein sequence ID" value="UOR12193.1"/>
    <property type="molecule type" value="Genomic_DNA"/>
</dbReference>
<protein>
    <recommendedName>
        <fullName evidence="3">Virion structural protein</fullName>
    </recommendedName>
</protein>
<reference evidence="1" key="1">
    <citation type="submission" date="2022-04" db="EMBL/GenBank/DDBJ databases">
        <title>Halobacillus sp. isolated from saltern.</title>
        <authorList>
            <person name="Won M."/>
            <person name="Lee C.-M."/>
            <person name="Woen H.-Y."/>
            <person name="Kwon S.-W."/>
        </authorList>
    </citation>
    <scope>NUCLEOTIDE SEQUENCE</scope>
    <source>
        <strain evidence="1">SSHM10-5</strain>
    </source>
</reference>
<name>A0ABY4HCR8_9BACI</name>
<dbReference type="RefSeq" id="WP_245032824.1">
    <property type="nucleotide sequence ID" value="NZ_CP095075.1"/>
</dbReference>
<gene>
    <name evidence="1" type="ORF">MUO15_01245</name>
</gene>
<accession>A0ABY4HCR8</accession>